<dbReference type="PANTHER" id="PTHR43866">
    <property type="entry name" value="MALONATE-SEMIALDEHYDE DEHYDROGENASE"/>
    <property type="match status" value="1"/>
</dbReference>
<dbReference type="CDD" id="cd07085">
    <property type="entry name" value="ALDH_F6_MMSDH"/>
    <property type="match status" value="1"/>
</dbReference>
<keyword evidence="3" id="KW-0520">NAD</keyword>
<sequence>MASQNTALNMFIRGQWTPSSNCEQTTAVMNPSTGQIIGRTPVGSPQDVDDAVHAASEALPTWAETPVVERARVMFAYRQLMEKEFDALARLLTREHGKTHAEARAEVQRGLEMVEFACSVPALIGGQTFPQIARGVDGETNRHPVGVCVGITPYNFPNMVPLWMFPIAITCGNTFILKPSEKVPLSAIRLVELLAEAGLPDGVMNLVHGGKEVVDALLTHDDVAAVSFVGSTKIAKYVYEVGSSHGKRVQAAGGAKNHLIIMPDADLDQSVKALAASAFGCAGQRCMAGSVAVAVGRVGDSLIEGLVDHAGSINVDVTDGNDAAEMGPVISREHRDRVASYLDIAKTSGASVVLDGRSVEAGDSFLLGPSVVDQVTIDMPLWKEEVFGPLLSVVRADSLEHAIAVGKACPYGNGASIFTQSGHAAREFKRHFNAGMIGVNVGVPAPMAWLPFTGWNQSFFGDLHIQGTEGVHFYTRQKMTLTRWFESKDESHVDPVWNSVGPTGSST</sequence>
<dbReference type="Proteomes" id="UP000316598">
    <property type="component" value="Unassembled WGS sequence"/>
</dbReference>
<dbReference type="Gene3D" id="3.40.309.10">
    <property type="entry name" value="Aldehyde Dehydrogenase, Chain A, domain 2"/>
    <property type="match status" value="1"/>
</dbReference>
<comment type="caution">
    <text evidence="5">The sequence shown here is derived from an EMBL/GenBank/DDBJ whole genome shotgun (WGS) entry which is preliminary data.</text>
</comment>
<organism evidence="5 6">
    <name type="scientific">Rubripirellula amarantea</name>
    <dbReference type="NCBI Taxonomy" id="2527999"/>
    <lineage>
        <taxon>Bacteria</taxon>
        <taxon>Pseudomonadati</taxon>
        <taxon>Planctomycetota</taxon>
        <taxon>Planctomycetia</taxon>
        <taxon>Pirellulales</taxon>
        <taxon>Pirellulaceae</taxon>
        <taxon>Rubripirellula</taxon>
    </lineage>
</organism>
<dbReference type="EC" id="1.2.1.27" evidence="1"/>
<evidence type="ECO:0000313" key="6">
    <source>
        <dbReference type="Proteomes" id="UP000316598"/>
    </source>
</evidence>
<dbReference type="EMBL" id="SJPI01000001">
    <property type="protein sequence ID" value="TWT52886.1"/>
    <property type="molecule type" value="Genomic_DNA"/>
</dbReference>
<keyword evidence="6" id="KW-1185">Reference proteome</keyword>
<feature type="domain" description="Aldehyde dehydrogenase" evidence="4">
    <location>
        <begin position="16"/>
        <end position="479"/>
    </location>
</feature>
<evidence type="ECO:0000259" key="4">
    <source>
        <dbReference type="Pfam" id="PF00171"/>
    </source>
</evidence>
<evidence type="ECO:0000256" key="1">
    <source>
        <dbReference type="ARBA" id="ARBA00013048"/>
    </source>
</evidence>
<evidence type="ECO:0000313" key="5">
    <source>
        <dbReference type="EMBL" id="TWT52886.1"/>
    </source>
</evidence>
<dbReference type="FunFam" id="3.40.605.10:FF:000003">
    <property type="entry name" value="Methylmalonate-semialdehyde dehydrogenase [acylating]"/>
    <property type="match status" value="1"/>
</dbReference>
<dbReference type="FunFam" id="3.40.309.10:FF:000002">
    <property type="entry name" value="Methylmalonate-semialdehyde dehydrogenase (Acylating)"/>
    <property type="match status" value="1"/>
</dbReference>
<dbReference type="PANTHER" id="PTHR43866:SF4">
    <property type="entry name" value="MALONATE-SEMIALDEHYDE DEHYDROGENASE"/>
    <property type="match status" value="1"/>
</dbReference>
<name>A0A5C5WQ40_9BACT</name>
<protein>
    <recommendedName>
        <fullName evidence="1">methylmalonate-semialdehyde dehydrogenase (CoA acylating)</fullName>
        <ecNumber evidence="1">1.2.1.27</ecNumber>
    </recommendedName>
</protein>
<dbReference type="AlphaFoldDB" id="A0A5C5WQ40"/>
<keyword evidence="2 5" id="KW-0560">Oxidoreductase</keyword>
<dbReference type="NCBIfam" id="TIGR01722">
    <property type="entry name" value="MMSDH"/>
    <property type="match status" value="1"/>
</dbReference>
<dbReference type="PROSITE" id="PS00070">
    <property type="entry name" value="ALDEHYDE_DEHYDR_CYS"/>
    <property type="match status" value="1"/>
</dbReference>
<dbReference type="InterPro" id="IPR010061">
    <property type="entry name" value="MeMal-semiAld_DH"/>
</dbReference>
<dbReference type="GO" id="GO:0006210">
    <property type="term" value="P:thymine catabolic process"/>
    <property type="evidence" value="ECO:0007669"/>
    <property type="project" value="TreeGrafter"/>
</dbReference>
<evidence type="ECO:0000256" key="2">
    <source>
        <dbReference type="ARBA" id="ARBA00023002"/>
    </source>
</evidence>
<reference evidence="5 6" key="1">
    <citation type="submission" date="2019-02" db="EMBL/GenBank/DDBJ databases">
        <title>Deep-cultivation of Planctomycetes and their phenomic and genomic characterization uncovers novel biology.</title>
        <authorList>
            <person name="Wiegand S."/>
            <person name="Jogler M."/>
            <person name="Boedeker C."/>
            <person name="Pinto D."/>
            <person name="Vollmers J."/>
            <person name="Rivas-Marin E."/>
            <person name="Kohn T."/>
            <person name="Peeters S.H."/>
            <person name="Heuer A."/>
            <person name="Rast P."/>
            <person name="Oberbeckmann S."/>
            <person name="Bunk B."/>
            <person name="Jeske O."/>
            <person name="Meyerdierks A."/>
            <person name="Storesund J.E."/>
            <person name="Kallscheuer N."/>
            <person name="Luecker S."/>
            <person name="Lage O.M."/>
            <person name="Pohl T."/>
            <person name="Merkel B.J."/>
            <person name="Hornburger P."/>
            <person name="Mueller R.-W."/>
            <person name="Bruemmer F."/>
            <person name="Labrenz M."/>
            <person name="Spormann A.M."/>
            <person name="Op Den Camp H."/>
            <person name="Overmann J."/>
            <person name="Amann R."/>
            <person name="Jetten M.S.M."/>
            <person name="Mascher T."/>
            <person name="Medema M.H."/>
            <person name="Devos D.P."/>
            <person name="Kaster A.-K."/>
            <person name="Ovreas L."/>
            <person name="Rohde M."/>
            <person name="Galperin M.Y."/>
            <person name="Jogler C."/>
        </authorList>
    </citation>
    <scope>NUCLEOTIDE SEQUENCE [LARGE SCALE GENOMIC DNA]</scope>
    <source>
        <strain evidence="5 6">Pla22</strain>
    </source>
</reference>
<proteinExistence type="predicted"/>
<dbReference type="GO" id="GO:0006574">
    <property type="term" value="P:L-valine catabolic process"/>
    <property type="evidence" value="ECO:0007669"/>
    <property type="project" value="TreeGrafter"/>
</dbReference>
<dbReference type="Pfam" id="PF00171">
    <property type="entry name" value="Aldedh"/>
    <property type="match status" value="1"/>
</dbReference>
<dbReference type="SUPFAM" id="SSF53720">
    <property type="entry name" value="ALDH-like"/>
    <property type="match status" value="1"/>
</dbReference>
<dbReference type="GO" id="GO:0004491">
    <property type="term" value="F:methylmalonate-semialdehyde dehydrogenase (acylating, NAD) activity"/>
    <property type="evidence" value="ECO:0007669"/>
    <property type="project" value="UniProtKB-EC"/>
</dbReference>
<gene>
    <name evidence="5" type="primary">mmsA</name>
    <name evidence="5" type="ORF">Pla22_05140</name>
</gene>
<dbReference type="InterPro" id="IPR016161">
    <property type="entry name" value="Ald_DH/histidinol_DH"/>
</dbReference>
<evidence type="ECO:0000256" key="3">
    <source>
        <dbReference type="ARBA" id="ARBA00023027"/>
    </source>
</evidence>
<accession>A0A5C5WQ40</accession>
<dbReference type="InterPro" id="IPR016163">
    <property type="entry name" value="Ald_DH_C"/>
</dbReference>
<dbReference type="InterPro" id="IPR016160">
    <property type="entry name" value="Ald_DH_CS_CYS"/>
</dbReference>
<dbReference type="Gene3D" id="3.40.605.10">
    <property type="entry name" value="Aldehyde Dehydrogenase, Chain A, domain 1"/>
    <property type="match status" value="1"/>
</dbReference>
<dbReference type="InterPro" id="IPR016162">
    <property type="entry name" value="Ald_DH_N"/>
</dbReference>
<dbReference type="InterPro" id="IPR015590">
    <property type="entry name" value="Aldehyde_DH_dom"/>
</dbReference>